<reference evidence="1" key="4">
    <citation type="submission" date="2019-03" db="UniProtKB">
        <authorList>
            <consortium name="EnsemblPlants"/>
        </authorList>
    </citation>
    <scope>IDENTIFICATION</scope>
</reference>
<reference evidence="2" key="1">
    <citation type="journal article" date="2014" name="Science">
        <title>Ancient hybridizations among the ancestral genomes of bread wheat.</title>
        <authorList>
            <consortium name="International Wheat Genome Sequencing Consortium,"/>
            <person name="Marcussen T."/>
            <person name="Sandve S.R."/>
            <person name="Heier L."/>
            <person name="Spannagl M."/>
            <person name="Pfeifer M."/>
            <person name="Jakobsen K.S."/>
            <person name="Wulff B.B."/>
            <person name="Steuernagel B."/>
            <person name="Mayer K.F."/>
            <person name="Olsen O.A."/>
        </authorList>
    </citation>
    <scope>NUCLEOTIDE SEQUENCE [LARGE SCALE GENOMIC DNA]</scope>
    <source>
        <strain evidence="2">cv. AL8/78</strain>
    </source>
</reference>
<sequence>MLYGGLVWTLGRRVNRRARSRTLLPFCHEGGAMKWQSAIEIREVGNSCLLYWWSTMHCIARVTLPGDQLWG</sequence>
<dbReference type="EnsemblPlants" id="AET4Gv20067600.46">
    <property type="protein sequence ID" value="AET4Gv20067600.46"/>
    <property type="gene ID" value="AET4Gv20067600"/>
</dbReference>
<dbReference type="Gramene" id="AET4Gv20067600.46">
    <property type="protein sequence ID" value="AET4Gv20067600.46"/>
    <property type="gene ID" value="AET4Gv20067600"/>
</dbReference>
<protein>
    <submittedName>
        <fullName evidence="1">Uncharacterized protein</fullName>
    </submittedName>
</protein>
<name>A0A453H4Z3_AEGTS</name>
<dbReference type="Proteomes" id="UP000015105">
    <property type="component" value="Chromosome 4D"/>
</dbReference>
<proteinExistence type="predicted"/>
<organism evidence="1 2">
    <name type="scientific">Aegilops tauschii subsp. strangulata</name>
    <name type="common">Goatgrass</name>
    <dbReference type="NCBI Taxonomy" id="200361"/>
    <lineage>
        <taxon>Eukaryota</taxon>
        <taxon>Viridiplantae</taxon>
        <taxon>Streptophyta</taxon>
        <taxon>Embryophyta</taxon>
        <taxon>Tracheophyta</taxon>
        <taxon>Spermatophyta</taxon>
        <taxon>Magnoliopsida</taxon>
        <taxon>Liliopsida</taxon>
        <taxon>Poales</taxon>
        <taxon>Poaceae</taxon>
        <taxon>BOP clade</taxon>
        <taxon>Pooideae</taxon>
        <taxon>Triticodae</taxon>
        <taxon>Triticeae</taxon>
        <taxon>Triticinae</taxon>
        <taxon>Aegilops</taxon>
    </lineage>
</organism>
<reference evidence="2" key="2">
    <citation type="journal article" date="2017" name="Nat. Plants">
        <title>The Aegilops tauschii genome reveals multiple impacts of transposons.</title>
        <authorList>
            <person name="Zhao G."/>
            <person name="Zou C."/>
            <person name="Li K."/>
            <person name="Wang K."/>
            <person name="Li T."/>
            <person name="Gao L."/>
            <person name="Zhang X."/>
            <person name="Wang H."/>
            <person name="Yang Z."/>
            <person name="Liu X."/>
            <person name="Jiang W."/>
            <person name="Mao L."/>
            <person name="Kong X."/>
            <person name="Jiao Y."/>
            <person name="Jia J."/>
        </authorList>
    </citation>
    <scope>NUCLEOTIDE SEQUENCE [LARGE SCALE GENOMIC DNA]</scope>
    <source>
        <strain evidence="2">cv. AL8/78</strain>
    </source>
</reference>
<evidence type="ECO:0000313" key="2">
    <source>
        <dbReference type="Proteomes" id="UP000015105"/>
    </source>
</evidence>
<reference evidence="1" key="5">
    <citation type="journal article" date="2021" name="G3 (Bethesda)">
        <title>Aegilops tauschii genome assembly Aet v5.0 features greater sequence contiguity and improved annotation.</title>
        <authorList>
            <person name="Wang L."/>
            <person name="Zhu T."/>
            <person name="Rodriguez J.C."/>
            <person name="Deal K.R."/>
            <person name="Dubcovsky J."/>
            <person name="McGuire P.E."/>
            <person name="Lux T."/>
            <person name="Spannagl M."/>
            <person name="Mayer K.F.X."/>
            <person name="Baldrich P."/>
            <person name="Meyers B.C."/>
            <person name="Huo N."/>
            <person name="Gu Y.Q."/>
            <person name="Zhou H."/>
            <person name="Devos K.M."/>
            <person name="Bennetzen J.L."/>
            <person name="Unver T."/>
            <person name="Budak H."/>
            <person name="Gulick P.J."/>
            <person name="Galiba G."/>
            <person name="Kalapos B."/>
            <person name="Nelson D.R."/>
            <person name="Li P."/>
            <person name="You F.M."/>
            <person name="Luo M.C."/>
            <person name="Dvorak J."/>
        </authorList>
    </citation>
    <scope>NUCLEOTIDE SEQUENCE [LARGE SCALE GENOMIC DNA]</scope>
    <source>
        <strain evidence="1">cv. AL8/78</strain>
    </source>
</reference>
<accession>A0A453H4Z3</accession>
<evidence type="ECO:0000313" key="1">
    <source>
        <dbReference type="EnsemblPlants" id="AET4Gv20067600.46"/>
    </source>
</evidence>
<reference evidence="1" key="3">
    <citation type="journal article" date="2017" name="Nature">
        <title>Genome sequence of the progenitor of the wheat D genome Aegilops tauschii.</title>
        <authorList>
            <person name="Luo M.C."/>
            <person name="Gu Y.Q."/>
            <person name="Puiu D."/>
            <person name="Wang H."/>
            <person name="Twardziok S.O."/>
            <person name="Deal K.R."/>
            <person name="Huo N."/>
            <person name="Zhu T."/>
            <person name="Wang L."/>
            <person name="Wang Y."/>
            <person name="McGuire P.E."/>
            <person name="Liu S."/>
            <person name="Long H."/>
            <person name="Ramasamy R.K."/>
            <person name="Rodriguez J.C."/>
            <person name="Van S.L."/>
            <person name="Yuan L."/>
            <person name="Wang Z."/>
            <person name="Xia Z."/>
            <person name="Xiao L."/>
            <person name="Anderson O.D."/>
            <person name="Ouyang S."/>
            <person name="Liang Y."/>
            <person name="Zimin A.V."/>
            <person name="Pertea G."/>
            <person name="Qi P."/>
            <person name="Bennetzen J.L."/>
            <person name="Dai X."/>
            <person name="Dawson M.W."/>
            <person name="Muller H.G."/>
            <person name="Kugler K."/>
            <person name="Rivarola-Duarte L."/>
            <person name="Spannagl M."/>
            <person name="Mayer K.F.X."/>
            <person name="Lu F.H."/>
            <person name="Bevan M.W."/>
            <person name="Leroy P."/>
            <person name="Li P."/>
            <person name="You F.M."/>
            <person name="Sun Q."/>
            <person name="Liu Z."/>
            <person name="Lyons E."/>
            <person name="Wicker T."/>
            <person name="Salzberg S.L."/>
            <person name="Devos K.M."/>
            <person name="Dvorak J."/>
        </authorList>
    </citation>
    <scope>NUCLEOTIDE SEQUENCE [LARGE SCALE GENOMIC DNA]</scope>
    <source>
        <strain evidence="1">cv. AL8/78</strain>
    </source>
</reference>
<keyword evidence="2" id="KW-1185">Reference proteome</keyword>
<dbReference type="AlphaFoldDB" id="A0A453H4Z3"/>